<protein>
    <submittedName>
        <fullName evidence="1">Uncharacterized protein</fullName>
    </submittedName>
</protein>
<dbReference type="EMBL" id="CANHGI010000002">
    <property type="protein sequence ID" value="CAI5443468.1"/>
    <property type="molecule type" value="Genomic_DNA"/>
</dbReference>
<comment type="caution">
    <text evidence="1">The sequence shown here is derived from an EMBL/GenBank/DDBJ whole genome shotgun (WGS) entry which is preliminary data.</text>
</comment>
<reference evidence="1" key="1">
    <citation type="submission" date="2022-11" db="EMBL/GenBank/DDBJ databases">
        <authorList>
            <person name="Kikuchi T."/>
        </authorList>
    </citation>
    <scope>NUCLEOTIDE SEQUENCE</scope>
    <source>
        <strain evidence="1">PS1010</strain>
    </source>
</reference>
<dbReference type="Proteomes" id="UP001152747">
    <property type="component" value="Unassembled WGS sequence"/>
</dbReference>
<proteinExistence type="predicted"/>
<keyword evidence="2" id="KW-1185">Reference proteome</keyword>
<name>A0A9P1MYG6_9PELO</name>
<dbReference type="AlphaFoldDB" id="A0A9P1MYG6"/>
<evidence type="ECO:0000313" key="1">
    <source>
        <dbReference type="EMBL" id="CAI5443468.1"/>
    </source>
</evidence>
<organism evidence="1 2">
    <name type="scientific">Caenorhabditis angaria</name>
    <dbReference type="NCBI Taxonomy" id="860376"/>
    <lineage>
        <taxon>Eukaryota</taxon>
        <taxon>Metazoa</taxon>
        <taxon>Ecdysozoa</taxon>
        <taxon>Nematoda</taxon>
        <taxon>Chromadorea</taxon>
        <taxon>Rhabditida</taxon>
        <taxon>Rhabditina</taxon>
        <taxon>Rhabditomorpha</taxon>
        <taxon>Rhabditoidea</taxon>
        <taxon>Rhabditidae</taxon>
        <taxon>Peloderinae</taxon>
        <taxon>Caenorhabditis</taxon>
    </lineage>
</organism>
<accession>A0A9P1MYG6</accession>
<evidence type="ECO:0000313" key="2">
    <source>
        <dbReference type="Proteomes" id="UP001152747"/>
    </source>
</evidence>
<gene>
    <name evidence="1" type="ORF">CAMP_LOCUS6105</name>
</gene>
<sequence length="206" mass="24260">MENIEHMRKYAKSGETPEKLDLLMAIAPTLVYKHRPCLSQNKFIEVFKSDAPLISYDLFWVFENQHVRTNLLILVKTKNAHLTKTLLENVRFAFNRSPEATLNLFGRMSEEWPMREIDEKKNIKKNTDFTKKFQAIETHQIVILLKALKITEDTIIEYVINYRCASGAELEYFMKMGQQEPRPNCQRWDEKTLAKKVRAYTKTGKL</sequence>